<evidence type="ECO:0000256" key="1">
    <source>
        <dbReference type="SAM" id="MobiDB-lite"/>
    </source>
</evidence>
<dbReference type="AlphaFoldDB" id="A0A6S7FZA4"/>
<keyword evidence="3" id="KW-1185">Reference proteome</keyword>
<gene>
    <name evidence="2" type="ORF">PACLA_8A048049</name>
</gene>
<evidence type="ECO:0000313" key="2">
    <source>
        <dbReference type="EMBL" id="CAB3979420.1"/>
    </source>
</evidence>
<accession>A0A6S7FZA4</accession>
<sequence length="153" mass="16500">MALSINAVIDQLNDEMFAFEASGITSDEEEDLDRCLAIDEEPADEEDDDDFEVDDKDPNWKEDGDLGEGSGGRGRSPIRRRADSPNGTSGNRGRGSRGRGRSGREAGVEGLGIPGPTLIVVNLMMQTLGIPSLPFNQAVRQEFILIGMSCGEE</sequence>
<evidence type="ECO:0000313" key="3">
    <source>
        <dbReference type="Proteomes" id="UP001152795"/>
    </source>
</evidence>
<comment type="caution">
    <text evidence="2">The sequence shown here is derived from an EMBL/GenBank/DDBJ whole genome shotgun (WGS) entry which is preliminary data.</text>
</comment>
<dbReference type="EMBL" id="CACRXK020000196">
    <property type="protein sequence ID" value="CAB3979420.1"/>
    <property type="molecule type" value="Genomic_DNA"/>
</dbReference>
<protein>
    <submittedName>
        <fullName evidence="2">Uncharacterized protein</fullName>
    </submittedName>
</protein>
<name>A0A6S7FZA4_PARCT</name>
<reference evidence="2" key="1">
    <citation type="submission" date="2020-04" db="EMBL/GenBank/DDBJ databases">
        <authorList>
            <person name="Alioto T."/>
            <person name="Alioto T."/>
            <person name="Gomez Garrido J."/>
        </authorList>
    </citation>
    <scope>NUCLEOTIDE SEQUENCE</scope>
    <source>
        <strain evidence="2">A484AB</strain>
    </source>
</reference>
<feature type="region of interest" description="Disordered" evidence="1">
    <location>
        <begin position="20"/>
        <end position="113"/>
    </location>
</feature>
<feature type="compositionally biased region" description="Acidic residues" evidence="1">
    <location>
        <begin position="26"/>
        <end position="55"/>
    </location>
</feature>
<dbReference type="Proteomes" id="UP001152795">
    <property type="component" value="Unassembled WGS sequence"/>
</dbReference>
<proteinExistence type="predicted"/>
<organism evidence="2 3">
    <name type="scientific">Paramuricea clavata</name>
    <name type="common">Red gorgonian</name>
    <name type="synonym">Violescent sea-whip</name>
    <dbReference type="NCBI Taxonomy" id="317549"/>
    <lineage>
        <taxon>Eukaryota</taxon>
        <taxon>Metazoa</taxon>
        <taxon>Cnidaria</taxon>
        <taxon>Anthozoa</taxon>
        <taxon>Octocorallia</taxon>
        <taxon>Malacalcyonacea</taxon>
        <taxon>Plexauridae</taxon>
        <taxon>Paramuricea</taxon>
    </lineage>
</organism>